<evidence type="ECO:0000256" key="1">
    <source>
        <dbReference type="SAM" id="Phobius"/>
    </source>
</evidence>
<sequence>MEREVTLLDLLQALRRAWVGLFLVALGVGLGVYAVSLSLPKRYVSQTLVFLDVAPLSLGLPELVPALGEDKGGQASSSREEALLGALVHALELTLPGLVASTGERLGSFARVDWDRERRVLALEALAPTPEEARERAERLKQEALGFLRAQVREAYREVLAAERLRAEEEASFWQKAQDRLSTSSSPVSPGVLAMVAYLETLAEVRQSWLQALLEVDGALDRLLVAQVLVPPTLPERPVAPRPLHYGVLAAMSVLLFGVLGVFLRELLRSA</sequence>
<accession>A0ABV6Q2W5</accession>
<keyword evidence="3" id="KW-1185">Reference proteome</keyword>
<evidence type="ECO:0000313" key="3">
    <source>
        <dbReference type="Proteomes" id="UP001589830"/>
    </source>
</evidence>
<feature type="transmembrane region" description="Helical" evidence="1">
    <location>
        <begin position="244"/>
        <end position="264"/>
    </location>
</feature>
<keyword evidence="1" id="KW-0812">Transmembrane</keyword>
<feature type="transmembrane region" description="Helical" evidence="1">
    <location>
        <begin position="17"/>
        <end position="39"/>
    </location>
</feature>
<dbReference type="RefSeq" id="WP_188847407.1">
    <property type="nucleotide sequence ID" value="NZ_BMPJ01000013.1"/>
</dbReference>
<keyword evidence="1" id="KW-0472">Membrane</keyword>
<gene>
    <name evidence="2" type="ORF">ACFFFP_09855</name>
</gene>
<reference evidence="2 3" key="1">
    <citation type="submission" date="2024-09" db="EMBL/GenBank/DDBJ databases">
        <authorList>
            <person name="Sun Q."/>
            <person name="Mori K."/>
        </authorList>
    </citation>
    <scope>NUCLEOTIDE SEQUENCE [LARGE SCALE GENOMIC DNA]</scope>
    <source>
        <strain evidence="2 3">NCAIM B.02340</strain>
    </source>
</reference>
<protein>
    <submittedName>
        <fullName evidence="2">Lipopolysaccharide biosynthesis protein</fullName>
    </submittedName>
</protein>
<organism evidence="2 3">
    <name type="scientific">Thermus composti</name>
    <dbReference type="NCBI Taxonomy" id="532059"/>
    <lineage>
        <taxon>Bacteria</taxon>
        <taxon>Thermotogati</taxon>
        <taxon>Deinococcota</taxon>
        <taxon>Deinococci</taxon>
        <taxon>Thermales</taxon>
        <taxon>Thermaceae</taxon>
        <taxon>Thermus</taxon>
    </lineage>
</organism>
<keyword evidence="1" id="KW-1133">Transmembrane helix</keyword>
<comment type="caution">
    <text evidence="2">The sequence shown here is derived from an EMBL/GenBank/DDBJ whole genome shotgun (WGS) entry which is preliminary data.</text>
</comment>
<proteinExistence type="predicted"/>
<name>A0ABV6Q2W5_9DEIN</name>
<dbReference type="EMBL" id="JBHLTW010000041">
    <property type="protein sequence ID" value="MFC0596462.1"/>
    <property type="molecule type" value="Genomic_DNA"/>
</dbReference>
<dbReference type="Proteomes" id="UP001589830">
    <property type="component" value="Unassembled WGS sequence"/>
</dbReference>
<evidence type="ECO:0000313" key="2">
    <source>
        <dbReference type="EMBL" id="MFC0596462.1"/>
    </source>
</evidence>